<sequence>MNEEMCKIFEIMWMDFPDTLRDGNYQFNDENINNYCDGDGDVDNCKTDLDKINAACFALFEIFFKDSDSLMKHAKNNINIAAYILAWLSYILSLKENEGIKNINGFYEKYIKDKRKYNNHIPGVYGYTSYQNLIDKYIELISNDIEQMSKFYAPLKSLCGMHTECNRYKSNCANCLEKAQDFADKYNKLNGDSNNNESDSYKNVLYSLSTDYNNFKKYCAENCGDCNDTSSFPEIEAPQGSFQIFEATSSSSSIASKLIPVLLIFVAIPIFLGIAYKYSLFGFDKRLHRKYLREKVKKIKNKMNHYI</sequence>
<proteinExistence type="predicted"/>
<evidence type="ECO:0000313" key="2">
    <source>
        <dbReference type="EMBL" id="SCL94573.1"/>
    </source>
</evidence>
<dbReference type="Pfam" id="PF06022">
    <property type="entry name" value="Cir_Bir_Yir"/>
    <property type="match status" value="1"/>
</dbReference>
<dbReference type="AlphaFoldDB" id="A0A1C6WXM2"/>
<accession>A0A1C6WXM2</accession>
<dbReference type="Proteomes" id="UP000507536">
    <property type="component" value="Unassembled WGS sequence"/>
</dbReference>
<reference evidence="2" key="1">
    <citation type="submission" date="2016-08" db="EMBL/GenBank/DDBJ databases">
        <authorList>
            <consortium name="Pathogen Informatics"/>
        </authorList>
    </citation>
    <scope>NUCLEOTIDE SEQUENCE</scope>
    <source>
        <strain evidence="2">DS</strain>
    </source>
</reference>
<dbReference type="EMBL" id="FMIN01000517">
    <property type="protein sequence ID" value="SCL94573.1"/>
    <property type="molecule type" value="Genomic_DNA"/>
</dbReference>
<keyword evidence="1" id="KW-1133">Transmembrane helix</keyword>
<feature type="transmembrane region" description="Helical" evidence="1">
    <location>
        <begin position="258"/>
        <end position="280"/>
    </location>
</feature>
<evidence type="ECO:0000256" key="1">
    <source>
        <dbReference type="SAM" id="Phobius"/>
    </source>
</evidence>
<dbReference type="NCBIfam" id="TIGR01590">
    <property type="entry name" value="yir-bir-cir_Pla"/>
    <property type="match status" value="1"/>
</dbReference>
<keyword evidence="1" id="KW-0812">Transmembrane</keyword>
<keyword evidence="1" id="KW-0472">Membrane</keyword>
<protein>
    <submittedName>
        <fullName evidence="2">CIR protein</fullName>
    </submittedName>
</protein>
<organism evidence="2">
    <name type="scientific">Plasmodium chabaudi adami</name>
    <dbReference type="NCBI Taxonomy" id="5826"/>
    <lineage>
        <taxon>Eukaryota</taxon>
        <taxon>Sar</taxon>
        <taxon>Alveolata</taxon>
        <taxon>Apicomplexa</taxon>
        <taxon>Aconoidasida</taxon>
        <taxon>Haemosporida</taxon>
        <taxon>Plasmodiidae</taxon>
        <taxon>Plasmodium</taxon>
        <taxon>Plasmodium (Vinckeia)</taxon>
    </lineage>
</organism>
<name>A0A1C6WXM2_PLACE</name>
<dbReference type="InterPro" id="IPR006477">
    <property type="entry name" value="Yir_bir_cir"/>
</dbReference>
<gene>
    <name evidence="2" type="ORF">PCHDS_000560200</name>
</gene>